<accession>A0ABS4T693</accession>
<dbReference type="PROSITE" id="PS51898">
    <property type="entry name" value="TYR_RECOMBINASE"/>
    <property type="match status" value="1"/>
</dbReference>
<evidence type="ECO:0000256" key="2">
    <source>
        <dbReference type="SAM" id="MobiDB-lite"/>
    </source>
</evidence>
<sequence length="137" mass="15014">MVWTGPRSRRSAPLPSKEPSKHWQAAHGLLEAERAAIIALAIAGEQVDLTHRKLAHRGSRLGTVYVSESSVLFRPALGKADIANSKDYRIHDLRHAFASVNAKNGIAPKELQKVLGHKTLAITTDTYMHPCQEDFGG</sequence>
<feature type="domain" description="Tyr recombinase" evidence="3">
    <location>
        <begin position="1"/>
        <end position="137"/>
    </location>
</feature>
<evidence type="ECO:0000313" key="5">
    <source>
        <dbReference type="Proteomes" id="UP001519331"/>
    </source>
</evidence>
<organism evidence="4 5">
    <name type="scientific">Nesterenkonia lacusekhoensis</name>
    <dbReference type="NCBI Taxonomy" id="150832"/>
    <lineage>
        <taxon>Bacteria</taxon>
        <taxon>Bacillati</taxon>
        <taxon>Actinomycetota</taxon>
        <taxon>Actinomycetes</taxon>
        <taxon>Micrococcales</taxon>
        <taxon>Micrococcaceae</taxon>
        <taxon>Nesterenkonia</taxon>
    </lineage>
</organism>
<proteinExistence type="predicted"/>
<keyword evidence="5" id="KW-1185">Reference proteome</keyword>
<keyword evidence="1" id="KW-0233">DNA recombination</keyword>
<dbReference type="InterPro" id="IPR002104">
    <property type="entry name" value="Integrase_catalytic"/>
</dbReference>
<reference evidence="4 5" key="1">
    <citation type="submission" date="2021-03" db="EMBL/GenBank/DDBJ databases">
        <title>Sequencing the genomes of 1000 actinobacteria strains.</title>
        <authorList>
            <person name="Klenk H.-P."/>
        </authorList>
    </citation>
    <scope>NUCLEOTIDE SEQUENCE [LARGE SCALE GENOMIC DNA]</scope>
    <source>
        <strain evidence="4 5">DSM 12544</strain>
    </source>
</reference>
<dbReference type="Pfam" id="PF00589">
    <property type="entry name" value="Phage_integrase"/>
    <property type="match status" value="1"/>
</dbReference>
<dbReference type="InterPro" id="IPR011010">
    <property type="entry name" value="DNA_brk_join_enz"/>
</dbReference>
<evidence type="ECO:0000256" key="1">
    <source>
        <dbReference type="ARBA" id="ARBA00023172"/>
    </source>
</evidence>
<evidence type="ECO:0000259" key="3">
    <source>
        <dbReference type="PROSITE" id="PS51898"/>
    </source>
</evidence>
<gene>
    <name evidence="4" type="ORF">JOF45_002155</name>
</gene>
<dbReference type="SUPFAM" id="SSF56349">
    <property type="entry name" value="DNA breaking-rejoining enzymes"/>
    <property type="match status" value="1"/>
</dbReference>
<dbReference type="Proteomes" id="UP001519331">
    <property type="component" value="Unassembled WGS sequence"/>
</dbReference>
<dbReference type="Gene3D" id="1.10.443.10">
    <property type="entry name" value="Intergrase catalytic core"/>
    <property type="match status" value="1"/>
</dbReference>
<protein>
    <submittedName>
        <fullName evidence="4">Integrase</fullName>
    </submittedName>
</protein>
<comment type="caution">
    <text evidence="4">The sequence shown here is derived from an EMBL/GenBank/DDBJ whole genome shotgun (WGS) entry which is preliminary data.</text>
</comment>
<name>A0ABS4T693_9MICC</name>
<evidence type="ECO:0000313" key="4">
    <source>
        <dbReference type="EMBL" id="MBP2319136.1"/>
    </source>
</evidence>
<dbReference type="InterPro" id="IPR013762">
    <property type="entry name" value="Integrase-like_cat_sf"/>
</dbReference>
<feature type="region of interest" description="Disordered" evidence="2">
    <location>
        <begin position="1"/>
        <end position="20"/>
    </location>
</feature>
<dbReference type="EMBL" id="JAGINX010000001">
    <property type="protein sequence ID" value="MBP2319136.1"/>
    <property type="molecule type" value="Genomic_DNA"/>
</dbReference>